<name>A0A1H1UHY3_9ACTN</name>
<dbReference type="RefSeq" id="WP_157751366.1">
    <property type="nucleotide sequence ID" value="NZ_LT629758.1"/>
</dbReference>
<dbReference type="Proteomes" id="UP000198688">
    <property type="component" value="Chromosome I"/>
</dbReference>
<accession>A0A1H1UHY3</accession>
<gene>
    <name evidence="2" type="ORF">SAMN04489716_1446</name>
</gene>
<protein>
    <submittedName>
        <fullName evidence="2">Uncharacterized protein</fullName>
    </submittedName>
</protein>
<dbReference type="EMBL" id="LT629758">
    <property type="protein sequence ID" value="SDS72122.1"/>
    <property type="molecule type" value="Genomic_DNA"/>
</dbReference>
<feature type="region of interest" description="Disordered" evidence="1">
    <location>
        <begin position="229"/>
        <end position="254"/>
    </location>
</feature>
<reference evidence="2 3" key="1">
    <citation type="submission" date="2016-10" db="EMBL/GenBank/DDBJ databases">
        <authorList>
            <person name="de Groot N.N."/>
        </authorList>
    </citation>
    <scope>NUCLEOTIDE SEQUENCE [LARGE SCALE GENOMIC DNA]</scope>
    <source>
        <strain evidence="2 3">DSM 43941</strain>
    </source>
</reference>
<proteinExistence type="predicted"/>
<keyword evidence="3" id="KW-1185">Reference proteome</keyword>
<sequence length="495" mass="53041">MTRNPLLPVLAGSRAVLVGRDVPEPDVDYGFGRGWESAELATKRLSQVLVSPAHQAFEMTSVAELVGNPSPAEVIEAMRGAAAAVSDTLLFSYCATGPINDQSELATVAQIMRDSAATRLVVLLDCSDFALTVSHFLRMVDAEPDRVSLLAGARSMLFTSEIDPLTSNLAEALAVGVDGGPEALDLATLRDAVRAKHTELREAVENEWIPGEKSLICRAGHRVALGINPALPPSGAQPQRREVRRSVGPLTDRSNSDETAAAVVLVAAIRAAAPASWTSEADLAAGAFAVKEPTAENEEATRYVLIKVGQRRLKVNHQGGFTRLRSIHSRIFLGYADEHDQYELCVRQLHVDGVFPARGFSATAAVNVPFPPGNGGIEIYLRALIAMRVPGWTAITTSDPAEVRWRAQDPEDQGRSVSIEKQPGDEGGAVTVIGTTALGVEQRILLPPEVSRDIMHSERAADNVVEALTTMGILPVEAQWGIAGRRQLERGESVL</sequence>
<organism evidence="2 3">
    <name type="scientific">Actinoplanes derwentensis</name>
    <dbReference type="NCBI Taxonomy" id="113562"/>
    <lineage>
        <taxon>Bacteria</taxon>
        <taxon>Bacillati</taxon>
        <taxon>Actinomycetota</taxon>
        <taxon>Actinomycetes</taxon>
        <taxon>Micromonosporales</taxon>
        <taxon>Micromonosporaceae</taxon>
        <taxon>Actinoplanes</taxon>
    </lineage>
</organism>
<dbReference type="OrthoDB" id="4337856at2"/>
<dbReference type="AlphaFoldDB" id="A0A1H1UHY3"/>
<evidence type="ECO:0000256" key="1">
    <source>
        <dbReference type="SAM" id="MobiDB-lite"/>
    </source>
</evidence>
<evidence type="ECO:0000313" key="3">
    <source>
        <dbReference type="Proteomes" id="UP000198688"/>
    </source>
</evidence>
<evidence type="ECO:0000313" key="2">
    <source>
        <dbReference type="EMBL" id="SDS72122.1"/>
    </source>
</evidence>